<protein>
    <submittedName>
        <fullName evidence="1">Predicted protein</fullName>
    </submittedName>
</protein>
<sequence length="60" mass="6987">MLARVLRSESATASVRMNRPDVVISLHKMMELRLIPLNIYSFSILIKCFCDCHMLSFAWK</sequence>
<proteinExistence type="predicted"/>
<dbReference type="STRING" id="81972.D7KTF6"/>
<dbReference type="eggNOG" id="KOG4197">
    <property type="taxonomic scope" value="Eukaryota"/>
</dbReference>
<accession>D7KTF6</accession>
<gene>
    <name evidence="1" type="ORF">ARALYDRAFT_893082</name>
</gene>
<keyword evidence="2" id="KW-1185">Reference proteome</keyword>
<evidence type="ECO:0000313" key="1">
    <source>
        <dbReference type="EMBL" id="EFH64206.1"/>
    </source>
</evidence>
<dbReference type="EMBL" id="GL348714">
    <property type="protein sequence ID" value="EFH64206.1"/>
    <property type="molecule type" value="Genomic_DNA"/>
</dbReference>
<evidence type="ECO:0000313" key="2">
    <source>
        <dbReference type="Proteomes" id="UP000008694"/>
    </source>
</evidence>
<dbReference type="HOGENOM" id="CLU_2944810_0_0_1"/>
<organism evidence="2">
    <name type="scientific">Arabidopsis lyrata subsp. lyrata</name>
    <name type="common">Lyre-leaved rock-cress</name>
    <dbReference type="NCBI Taxonomy" id="81972"/>
    <lineage>
        <taxon>Eukaryota</taxon>
        <taxon>Viridiplantae</taxon>
        <taxon>Streptophyta</taxon>
        <taxon>Embryophyta</taxon>
        <taxon>Tracheophyta</taxon>
        <taxon>Spermatophyta</taxon>
        <taxon>Magnoliopsida</taxon>
        <taxon>eudicotyledons</taxon>
        <taxon>Gunneridae</taxon>
        <taxon>Pentapetalae</taxon>
        <taxon>rosids</taxon>
        <taxon>malvids</taxon>
        <taxon>Brassicales</taxon>
        <taxon>Brassicaceae</taxon>
        <taxon>Camelineae</taxon>
        <taxon>Arabidopsis</taxon>
    </lineage>
</organism>
<dbReference type="Proteomes" id="UP000008694">
    <property type="component" value="Unassembled WGS sequence"/>
</dbReference>
<reference evidence="2" key="1">
    <citation type="journal article" date="2011" name="Nat. Genet.">
        <title>The Arabidopsis lyrata genome sequence and the basis of rapid genome size change.</title>
        <authorList>
            <person name="Hu T.T."/>
            <person name="Pattyn P."/>
            <person name="Bakker E.G."/>
            <person name="Cao J."/>
            <person name="Cheng J.-F."/>
            <person name="Clark R.M."/>
            <person name="Fahlgren N."/>
            <person name="Fawcett J.A."/>
            <person name="Grimwood J."/>
            <person name="Gundlach H."/>
            <person name="Haberer G."/>
            <person name="Hollister J.D."/>
            <person name="Ossowski S."/>
            <person name="Ottilar R.P."/>
            <person name="Salamov A.A."/>
            <person name="Schneeberger K."/>
            <person name="Spannagl M."/>
            <person name="Wang X."/>
            <person name="Yang L."/>
            <person name="Nasrallah M.E."/>
            <person name="Bergelson J."/>
            <person name="Carrington J.C."/>
            <person name="Gaut B.S."/>
            <person name="Schmutz J."/>
            <person name="Mayer K.F.X."/>
            <person name="Van de Peer Y."/>
            <person name="Grigoriev I.V."/>
            <person name="Nordborg M."/>
            <person name="Weigel D."/>
            <person name="Guo Y.-L."/>
        </authorList>
    </citation>
    <scope>NUCLEOTIDE SEQUENCE [LARGE SCALE GENOMIC DNA]</scope>
    <source>
        <strain evidence="2">cv. MN47</strain>
    </source>
</reference>
<dbReference type="Gramene" id="scaffold_200156.1">
    <property type="protein sequence ID" value="scaffold_200156.1"/>
    <property type="gene ID" value="scaffold_200156.1"/>
</dbReference>
<dbReference type="AlphaFoldDB" id="D7KTF6"/>
<name>D7KTF6_ARALL</name>